<dbReference type="SUPFAM" id="SSF48403">
    <property type="entry name" value="Ankyrin repeat"/>
    <property type="match status" value="1"/>
</dbReference>
<evidence type="ECO:0000256" key="5">
    <source>
        <dbReference type="PROSITE-ProRule" id="PRU00023"/>
    </source>
</evidence>
<organism evidence="6">
    <name type="scientific">Lygus hesperus</name>
    <name type="common">Western plant bug</name>
    <dbReference type="NCBI Taxonomy" id="30085"/>
    <lineage>
        <taxon>Eukaryota</taxon>
        <taxon>Metazoa</taxon>
        <taxon>Ecdysozoa</taxon>
        <taxon>Arthropoda</taxon>
        <taxon>Hexapoda</taxon>
        <taxon>Insecta</taxon>
        <taxon>Pterygota</taxon>
        <taxon>Neoptera</taxon>
        <taxon>Paraneoptera</taxon>
        <taxon>Hemiptera</taxon>
        <taxon>Heteroptera</taxon>
        <taxon>Panheteroptera</taxon>
        <taxon>Cimicomorpha</taxon>
        <taxon>Miridae</taxon>
        <taxon>Mirini</taxon>
        <taxon>Lygus</taxon>
    </lineage>
</organism>
<evidence type="ECO:0000313" key="6">
    <source>
        <dbReference type="EMBL" id="JAG21482.1"/>
    </source>
</evidence>
<evidence type="ECO:0000256" key="3">
    <source>
        <dbReference type="ARBA" id="ARBA00037385"/>
    </source>
</evidence>
<dbReference type="AlphaFoldDB" id="A0A0A9XL80"/>
<dbReference type="PROSITE" id="PS50088">
    <property type="entry name" value="ANK_REPEAT"/>
    <property type="match status" value="2"/>
</dbReference>
<dbReference type="EMBL" id="GBHO01022122">
    <property type="protein sequence ID" value="JAG21482.1"/>
    <property type="molecule type" value="Transcribed_RNA"/>
</dbReference>
<evidence type="ECO:0000256" key="4">
    <source>
        <dbReference type="ARBA" id="ARBA00039237"/>
    </source>
</evidence>
<keyword evidence="1" id="KW-0677">Repeat</keyword>
<reference evidence="6" key="2">
    <citation type="submission" date="2014-07" db="EMBL/GenBank/DDBJ databases">
        <authorList>
            <person name="Hull J."/>
        </authorList>
    </citation>
    <scope>NUCLEOTIDE SEQUENCE</scope>
</reference>
<dbReference type="PANTHER" id="PTHR24197:SF44">
    <property type="entry name" value="ANKYRIN REPEAT DOMAIN-CONTAINING PROTEIN 54"/>
    <property type="match status" value="1"/>
</dbReference>
<dbReference type="Gene3D" id="1.25.40.20">
    <property type="entry name" value="Ankyrin repeat-containing domain"/>
    <property type="match status" value="1"/>
</dbReference>
<dbReference type="InterPro" id="IPR002110">
    <property type="entry name" value="Ankyrin_rpt"/>
</dbReference>
<gene>
    <name evidence="6" type="primary">invs</name>
    <name evidence="6" type="ORF">CM83_58703</name>
</gene>
<feature type="repeat" description="ANK" evidence="5">
    <location>
        <begin position="74"/>
        <end position="103"/>
    </location>
</feature>
<accession>A0A0A9XL80</accession>
<dbReference type="InterPro" id="IPR036770">
    <property type="entry name" value="Ankyrin_rpt-contain_sf"/>
</dbReference>
<protein>
    <recommendedName>
        <fullName evidence="4">Ankyrin repeat domain-containing protein 54</fullName>
    </recommendedName>
</protein>
<dbReference type="PANTHER" id="PTHR24197">
    <property type="entry name" value="ANKYRIN REPEAT DOMAIN-CONTAINING PROTEIN 61"/>
    <property type="match status" value="1"/>
</dbReference>
<comment type="function">
    <text evidence="3">Plays an important role in regulating intracellular signaling events associated with erythroid terminal differentiation.</text>
</comment>
<keyword evidence="2 5" id="KW-0040">ANK repeat</keyword>
<sequence length="395" mass="45165">MASKSTKPRVRRPPRYLIPKFPEHLSFSIPPELRSSTRQRPNHESIHASALAGDAIDVRLFINEGVDVNAIDSMGDAPIHYACISKHRNQPAIVKMLLDNGANPLALTITGQSVLHLLAVDSTSPSTLSTLKLLLERGVSINIEDAIGRTPLGYVLDKLRSLRSFIPSKKELLKDLTPIEYVVSFLVLNGARCGVTDMQIMMNNDRILFYIIENLILDNSDLSKSTLNAVVRKHICHSKTFIVFQIFASEAKMFYCCESFTWGPGDNCTISKWAFLCMSEISIAELATRAPLLYFSIRQPFRVYKPNYELNWKILKRHYQRQFDKFCFYFVKEQLKRINFTNGRVTLNYDCVQTLAGFLNLEDLVNLCVAFNFEDSVIENIRKLNERNTYHRNTK</sequence>
<dbReference type="PROSITE" id="PS50297">
    <property type="entry name" value="ANK_REP_REGION"/>
    <property type="match status" value="1"/>
</dbReference>
<reference evidence="6" key="1">
    <citation type="journal article" date="2014" name="PLoS ONE">
        <title>Transcriptome-Based Identification of ABC Transporters in the Western Tarnished Plant Bug Lygus hesperus.</title>
        <authorList>
            <person name="Hull J.J."/>
            <person name="Chaney K."/>
            <person name="Geib S.M."/>
            <person name="Fabrick J.A."/>
            <person name="Brent C.S."/>
            <person name="Walsh D."/>
            <person name="Lavine L.C."/>
        </authorList>
    </citation>
    <scope>NUCLEOTIDE SEQUENCE</scope>
</reference>
<dbReference type="SMART" id="SM00248">
    <property type="entry name" value="ANK"/>
    <property type="match status" value="3"/>
</dbReference>
<feature type="repeat" description="ANK" evidence="5">
    <location>
        <begin position="110"/>
        <end position="146"/>
    </location>
</feature>
<name>A0A0A9XL80_LYGHE</name>
<evidence type="ECO:0000256" key="1">
    <source>
        <dbReference type="ARBA" id="ARBA00022737"/>
    </source>
</evidence>
<proteinExistence type="predicted"/>
<evidence type="ECO:0000256" key="2">
    <source>
        <dbReference type="ARBA" id="ARBA00023043"/>
    </source>
</evidence>
<dbReference type="Pfam" id="PF12796">
    <property type="entry name" value="Ank_2"/>
    <property type="match status" value="1"/>
</dbReference>